<feature type="region of interest" description="Disordered" evidence="1">
    <location>
        <begin position="1"/>
        <end position="21"/>
    </location>
</feature>
<reference evidence="2 3" key="1">
    <citation type="journal article" date="2021" name="Elife">
        <title>Chloroplast acquisition without the gene transfer in kleptoplastic sea slugs, Plakobranchus ocellatus.</title>
        <authorList>
            <person name="Maeda T."/>
            <person name="Takahashi S."/>
            <person name="Yoshida T."/>
            <person name="Shimamura S."/>
            <person name="Takaki Y."/>
            <person name="Nagai Y."/>
            <person name="Toyoda A."/>
            <person name="Suzuki Y."/>
            <person name="Arimoto A."/>
            <person name="Ishii H."/>
            <person name="Satoh N."/>
            <person name="Nishiyama T."/>
            <person name="Hasebe M."/>
            <person name="Maruyama T."/>
            <person name="Minagawa J."/>
            <person name="Obokata J."/>
            <person name="Shigenobu S."/>
        </authorList>
    </citation>
    <scope>NUCLEOTIDE SEQUENCE [LARGE SCALE GENOMIC DNA]</scope>
</reference>
<dbReference type="EMBL" id="BMAT01004468">
    <property type="protein sequence ID" value="GFR73936.1"/>
    <property type="molecule type" value="Genomic_DNA"/>
</dbReference>
<dbReference type="Proteomes" id="UP000762676">
    <property type="component" value="Unassembled WGS sequence"/>
</dbReference>
<protein>
    <submittedName>
        <fullName evidence="2">Uncharacterized protein</fullName>
    </submittedName>
</protein>
<dbReference type="AlphaFoldDB" id="A0AAV4FLQ0"/>
<feature type="region of interest" description="Disordered" evidence="1">
    <location>
        <begin position="56"/>
        <end position="84"/>
    </location>
</feature>
<accession>A0AAV4FLQ0</accession>
<proteinExistence type="predicted"/>
<evidence type="ECO:0000256" key="1">
    <source>
        <dbReference type="SAM" id="MobiDB-lite"/>
    </source>
</evidence>
<evidence type="ECO:0000313" key="2">
    <source>
        <dbReference type="EMBL" id="GFR73936.1"/>
    </source>
</evidence>
<name>A0AAV4FLQ0_9GAST</name>
<feature type="compositionally biased region" description="Pro residues" evidence="1">
    <location>
        <begin position="74"/>
        <end position="84"/>
    </location>
</feature>
<sequence>MHAGIIQCPPQSTSSVHPASGQHLGRHWLTHVPTLTPTRQVMTSIKTLHAVSSISLSKPSKEPVLSSEFRRGVPPAPPGPGPFQ</sequence>
<evidence type="ECO:0000313" key="3">
    <source>
        <dbReference type="Proteomes" id="UP000762676"/>
    </source>
</evidence>
<organism evidence="2 3">
    <name type="scientific">Elysia marginata</name>
    <dbReference type="NCBI Taxonomy" id="1093978"/>
    <lineage>
        <taxon>Eukaryota</taxon>
        <taxon>Metazoa</taxon>
        <taxon>Spiralia</taxon>
        <taxon>Lophotrochozoa</taxon>
        <taxon>Mollusca</taxon>
        <taxon>Gastropoda</taxon>
        <taxon>Heterobranchia</taxon>
        <taxon>Euthyneura</taxon>
        <taxon>Panpulmonata</taxon>
        <taxon>Sacoglossa</taxon>
        <taxon>Placobranchoidea</taxon>
        <taxon>Plakobranchidae</taxon>
        <taxon>Elysia</taxon>
    </lineage>
</organism>
<gene>
    <name evidence="2" type="ORF">ElyMa_002150000</name>
</gene>
<keyword evidence="3" id="KW-1185">Reference proteome</keyword>
<comment type="caution">
    <text evidence="2">The sequence shown here is derived from an EMBL/GenBank/DDBJ whole genome shotgun (WGS) entry which is preliminary data.</text>
</comment>